<evidence type="ECO:0000256" key="4">
    <source>
        <dbReference type="RuleBase" id="RU000356"/>
    </source>
</evidence>
<keyword evidence="4" id="KW-0561">Oxygen transport</keyword>
<dbReference type="SUPFAM" id="SSF46458">
    <property type="entry name" value="Globin-like"/>
    <property type="match status" value="1"/>
</dbReference>
<evidence type="ECO:0000259" key="5">
    <source>
        <dbReference type="PROSITE" id="PS01033"/>
    </source>
</evidence>
<dbReference type="GO" id="GO:0019825">
    <property type="term" value="F:oxygen binding"/>
    <property type="evidence" value="ECO:0007669"/>
    <property type="project" value="InterPro"/>
</dbReference>
<dbReference type="AlphaFoldDB" id="A0A183INM6"/>
<evidence type="ECO:0000313" key="6">
    <source>
        <dbReference type="WBParaSite" id="SBAD_0000543601-mRNA-1"/>
    </source>
</evidence>
<keyword evidence="3" id="KW-0408">Iron</keyword>
<reference evidence="6" key="1">
    <citation type="submission" date="2016-06" db="UniProtKB">
        <authorList>
            <consortium name="WormBaseParasite"/>
        </authorList>
    </citation>
    <scope>IDENTIFICATION</scope>
</reference>
<dbReference type="PANTHER" id="PTHR46458">
    <property type="entry name" value="BLR2807 PROTEIN"/>
    <property type="match status" value="1"/>
</dbReference>
<dbReference type="PROSITE" id="PS01033">
    <property type="entry name" value="GLOBIN"/>
    <property type="match status" value="1"/>
</dbReference>
<protein>
    <submittedName>
        <fullName evidence="6">GLOBIN domain-containing protein</fullName>
    </submittedName>
</protein>
<comment type="similarity">
    <text evidence="4">Belongs to the globin family.</text>
</comment>
<evidence type="ECO:0000256" key="2">
    <source>
        <dbReference type="ARBA" id="ARBA00022723"/>
    </source>
</evidence>
<evidence type="ECO:0000256" key="3">
    <source>
        <dbReference type="ARBA" id="ARBA00023004"/>
    </source>
</evidence>
<feature type="domain" description="Globin" evidence="5">
    <location>
        <begin position="90"/>
        <end position="244"/>
    </location>
</feature>
<dbReference type="InterPro" id="IPR050532">
    <property type="entry name" value="Globin-like_OT"/>
</dbReference>
<keyword evidence="1 4" id="KW-0349">Heme</keyword>
<dbReference type="CDD" id="cd01040">
    <property type="entry name" value="Mb-like"/>
    <property type="match status" value="1"/>
</dbReference>
<dbReference type="InterPro" id="IPR044399">
    <property type="entry name" value="Mb-like_M"/>
</dbReference>
<dbReference type="Pfam" id="PF00042">
    <property type="entry name" value="Globin"/>
    <property type="match status" value="1"/>
</dbReference>
<dbReference type="Gene3D" id="1.10.490.10">
    <property type="entry name" value="Globins"/>
    <property type="match status" value="1"/>
</dbReference>
<dbReference type="WBParaSite" id="SBAD_0000543601-mRNA-1">
    <property type="protein sequence ID" value="SBAD_0000543601-mRNA-1"/>
    <property type="gene ID" value="SBAD_0000543601"/>
</dbReference>
<dbReference type="GO" id="GO:0020037">
    <property type="term" value="F:heme binding"/>
    <property type="evidence" value="ECO:0007669"/>
    <property type="project" value="InterPro"/>
</dbReference>
<dbReference type="InterPro" id="IPR009050">
    <property type="entry name" value="Globin-like_sf"/>
</dbReference>
<evidence type="ECO:0000256" key="1">
    <source>
        <dbReference type="ARBA" id="ARBA00022617"/>
    </source>
</evidence>
<sequence length="306" mass="35346">LKPQNGCRPFIAQTSPAASSTAKSACSRSPTPTIFIINSSDFAHQGLNKSSPDRYSFMGNQQTGSHRSLQESMRQRPLTMEDETQKVTVILSNYQKTLLRDSWLRINKTGIRNIGTMIFRRLLTKQRSIKQLFQHITVLEGVFSAGLTPIQAYQHHSLLFVELIDNAIKNIDDLSVLIPTWIEHGAKHARFKAYGFEIEYWDMFGSTMTEAAREWEGWRRHRETIRSWTLLISFIVDRLRQGYEMEMHVLIKRATAHKFTLSFSICFRKNSAKCCFKLLYPEIIQIHHHNTITLMAVSPHNSPFKC</sequence>
<keyword evidence="4" id="KW-0813">Transport</keyword>
<accession>A0A183INM6</accession>
<dbReference type="GO" id="GO:0046872">
    <property type="term" value="F:metal ion binding"/>
    <property type="evidence" value="ECO:0007669"/>
    <property type="project" value="UniProtKB-KW"/>
</dbReference>
<dbReference type="PANTHER" id="PTHR46458:SF16">
    <property type="entry name" value="GLOBIN DOMAIN-CONTAINING PROTEIN-RELATED"/>
    <property type="match status" value="1"/>
</dbReference>
<organism evidence="6">
    <name type="scientific">Soboliphyme baturini</name>
    <dbReference type="NCBI Taxonomy" id="241478"/>
    <lineage>
        <taxon>Eukaryota</taxon>
        <taxon>Metazoa</taxon>
        <taxon>Ecdysozoa</taxon>
        <taxon>Nematoda</taxon>
        <taxon>Enoplea</taxon>
        <taxon>Dorylaimia</taxon>
        <taxon>Dioctophymatida</taxon>
        <taxon>Dioctophymatoidea</taxon>
        <taxon>Soboliphymatidae</taxon>
        <taxon>Soboliphyme</taxon>
    </lineage>
</organism>
<dbReference type="GO" id="GO:0005344">
    <property type="term" value="F:oxygen carrier activity"/>
    <property type="evidence" value="ECO:0007669"/>
    <property type="project" value="UniProtKB-KW"/>
</dbReference>
<proteinExistence type="inferred from homology"/>
<keyword evidence="2" id="KW-0479">Metal-binding</keyword>
<dbReference type="InterPro" id="IPR012292">
    <property type="entry name" value="Globin/Proto"/>
</dbReference>
<name>A0A183INM6_9BILA</name>
<dbReference type="InterPro" id="IPR000971">
    <property type="entry name" value="Globin"/>
</dbReference>